<name>A0AAW9C6X7_KLUCR</name>
<reference evidence="2" key="1">
    <citation type="journal article" date="2023" name="J Glob Antimicrob Resist">
        <title>Emergence of NDM-1 and KPC-3 carbapenemases in Kluyvera cryocrescens: Investigating genetic heterogeneity and acquisition routes of blaNDM-1 in Enterobacterales species in Portugal.</title>
        <authorList>
            <person name="Loiodice M."/>
            <person name="Ribeiro M."/>
            <person name="Peixe L."/>
            <person name="Novais A."/>
        </authorList>
    </citation>
    <scope>NUCLEOTIDE SEQUENCE</scope>
    <source>
        <strain evidence="2">K629</strain>
    </source>
</reference>
<evidence type="ECO:0000313" key="2">
    <source>
        <dbReference type="EMBL" id="MDW3777648.1"/>
    </source>
</evidence>
<evidence type="ECO:0000259" key="1">
    <source>
        <dbReference type="Pfam" id="PF20613"/>
    </source>
</evidence>
<feature type="domain" description="HipA-like kinase" evidence="1">
    <location>
        <begin position="44"/>
        <end position="162"/>
    </location>
</feature>
<sequence length="255" mass="28452">MDMDNIEIATLLPGATLFSDSNINQTWKAHVRTATNTVVVFAKIIDPREICVEAFCAILGRELGIPIPKPFLVLADDTTLNVIPPGQHALMFGSEDAAYPSFRRYADCNQAYEKLQNFKASLDVGVFDEWIANHDRNVGNILYDGGDDFLFIDHGLALPEGLPANQPAIDNNILRALFSFKTELEKFRDLRTTSQMIAPMYRALNLEDVMSSAQATMYVPGSVIAQILAFLTERLLSIETLIRSRLCISQSDMFQ</sequence>
<dbReference type="Proteomes" id="UP001276300">
    <property type="component" value="Unassembled WGS sequence"/>
</dbReference>
<protein>
    <recommendedName>
        <fullName evidence="1">HipA-like kinase domain-containing protein</fullName>
    </recommendedName>
</protein>
<accession>A0AAW9C6X7</accession>
<dbReference type="AlphaFoldDB" id="A0AAW9C6X7"/>
<gene>
    <name evidence="2" type="ORF">QWU01_12605</name>
</gene>
<dbReference type="InterPro" id="IPR046748">
    <property type="entry name" value="HipA_2"/>
</dbReference>
<proteinExistence type="predicted"/>
<dbReference type="Pfam" id="PF20613">
    <property type="entry name" value="HipA_2"/>
    <property type="match status" value="1"/>
</dbReference>
<dbReference type="EMBL" id="JAUEQX010000009">
    <property type="protein sequence ID" value="MDW3777648.1"/>
    <property type="molecule type" value="Genomic_DNA"/>
</dbReference>
<organism evidence="2 3">
    <name type="scientific">Kluyvera cryocrescens</name>
    <name type="common">Kluyvera citrophila</name>
    <dbReference type="NCBI Taxonomy" id="580"/>
    <lineage>
        <taxon>Bacteria</taxon>
        <taxon>Pseudomonadati</taxon>
        <taxon>Pseudomonadota</taxon>
        <taxon>Gammaproteobacteria</taxon>
        <taxon>Enterobacterales</taxon>
        <taxon>Enterobacteriaceae</taxon>
        <taxon>Kluyvera</taxon>
    </lineage>
</organism>
<comment type="caution">
    <text evidence="2">The sequence shown here is derived from an EMBL/GenBank/DDBJ whole genome shotgun (WGS) entry which is preliminary data.</text>
</comment>
<evidence type="ECO:0000313" key="3">
    <source>
        <dbReference type="Proteomes" id="UP001276300"/>
    </source>
</evidence>